<evidence type="ECO:0000256" key="3">
    <source>
        <dbReference type="ARBA" id="ARBA00022692"/>
    </source>
</evidence>
<proteinExistence type="predicted"/>
<evidence type="ECO:0000256" key="4">
    <source>
        <dbReference type="ARBA" id="ARBA00022989"/>
    </source>
</evidence>
<evidence type="ECO:0000256" key="1">
    <source>
        <dbReference type="ARBA" id="ARBA00004651"/>
    </source>
</evidence>
<keyword evidence="4 6" id="KW-1133">Transmembrane helix</keyword>
<dbReference type="Pfam" id="PF02653">
    <property type="entry name" value="BPD_transp_2"/>
    <property type="match status" value="1"/>
</dbReference>
<dbReference type="STRING" id="1294273.roselon_00762"/>
<keyword evidence="2" id="KW-1003">Cell membrane</keyword>
<reference evidence="7 8" key="1">
    <citation type="submission" date="2013-03" db="EMBL/GenBank/DDBJ databases">
        <authorList>
            <person name="Fiebig A."/>
            <person name="Goeker M."/>
            <person name="Klenk H.-P.P."/>
        </authorList>
    </citation>
    <scope>NUCLEOTIDE SEQUENCE [LARGE SCALE GENOMIC DNA]</scope>
    <source>
        <strain evidence="8">DSM 19469</strain>
    </source>
</reference>
<dbReference type="OrthoDB" id="9814461at2"/>
<feature type="transmembrane region" description="Helical" evidence="6">
    <location>
        <begin position="271"/>
        <end position="298"/>
    </location>
</feature>
<dbReference type="AlphaFoldDB" id="W8SKW9"/>
<evidence type="ECO:0000256" key="5">
    <source>
        <dbReference type="ARBA" id="ARBA00023136"/>
    </source>
</evidence>
<gene>
    <name evidence="7" type="ORF">roselon_00762</name>
</gene>
<evidence type="ECO:0000313" key="8">
    <source>
        <dbReference type="Proteomes" id="UP000019593"/>
    </source>
</evidence>
<dbReference type="CDD" id="cd06581">
    <property type="entry name" value="TM_PBP1_LivM_like"/>
    <property type="match status" value="1"/>
</dbReference>
<dbReference type="PANTHER" id="PTHR30482:SF5">
    <property type="entry name" value="ABC TRANSPORTER PERMEASE PROTEIN"/>
    <property type="match status" value="1"/>
</dbReference>
<dbReference type="RefSeq" id="WP_025311065.1">
    <property type="nucleotide sequence ID" value="NZ_CP004372.1"/>
</dbReference>
<dbReference type="GO" id="GO:0005886">
    <property type="term" value="C:plasma membrane"/>
    <property type="evidence" value="ECO:0007669"/>
    <property type="project" value="UniProtKB-SubCell"/>
</dbReference>
<name>W8SKW9_9RHOB</name>
<feature type="transmembrane region" description="Helical" evidence="6">
    <location>
        <begin position="236"/>
        <end position="259"/>
    </location>
</feature>
<keyword evidence="5 6" id="KW-0472">Membrane</keyword>
<dbReference type="PANTHER" id="PTHR30482">
    <property type="entry name" value="HIGH-AFFINITY BRANCHED-CHAIN AMINO ACID TRANSPORT SYSTEM PERMEASE"/>
    <property type="match status" value="1"/>
</dbReference>
<feature type="transmembrane region" description="Helical" evidence="6">
    <location>
        <begin position="27"/>
        <end position="44"/>
    </location>
</feature>
<evidence type="ECO:0000256" key="2">
    <source>
        <dbReference type="ARBA" id="ARBA00022475"/>
    </source>
</evidence>
<feature type="transmembrane region" description="Helical" evidence="6">
    <location>
        <begin position="98"/>
        <end position="123"/>
    </location>
</feature>
<evidence type="ECO:0000313" key="7">
    <source>
        <dbReference type="EMBL" id="AHM03180.1"/>
    </source>
</evidence>
<dbReference type="Proteomes" id="UP000019593">
    <property type="component" value="Chromosome"/>
</dbReference>
<evidence type="ECO:0000256" key="6">
    <source>
        <dbReference type="SAM" id="Phobius"/>
    </source>
</evidence>
<feature type="transmembrane region" description="Helical" evidence="6">
    <location>
        <begin position="183"/>
        <end position="200"/>
    </location>
</feature>
<organism evidence="7 8">
    <name type="scientific">Roseicyclus elongatus DSM 19469</name>
    <dbReference type="NCBI Taxonomy" id="1294273"/>
    <lineage>
        <taxon>Bacteria</taxon>
        <taxon>Pseudomonadati</taxon>
        <taxon>Pseudomonadota</taxon>
        <taxon>Alphaproteobacteria</taxon>
        <taxon>Rhodobacterales</taxon>
        <taxon>Roseobacteraceae</taxon>
        <taxon>Roseicyclus</taxon>
    </lineage>
</organism>
<keyword evidence="3 6" id="KW-0812">Transmembrane</keyword>
<accession>W8SKW9</accession>
<protein>
    <submittedName>
        <fullName evidence="7">Branched-chain amino acid transport system permease protein LivM</fullName>
    </submittedName>
</protein>
<feature type="transmembrane region" description="Helical" evidence="6">
    <location>
        <begin position="130"/>
        <end position="148"/>
    </location>
</feature>
<comment type="subcellular location">
    <subcellularLocation>
        <location evidence="1">Cell membrane</location>
        <topology evidence="1">Multi-pass membrane protein</topology>
    </subcellularLocation>
</comment>
<dbReference type="KEGG" id="red:roselon_00762"/>
<dbReference type="GO" id="GO:0015658">
    <property type="term" value="F:branched-chain amino acid transmembrane transporter activity"/>
    <property type="evidence" value="ECO:0007669"/>
    <property type="project" value="InterPro"/>
</dbReference>
<keyword evidence="8" id="KW-1185">Reference proteome</keyword>
<dbReference type="EMBL" id="CP004372">
    <property type="protein sequence ID" value="AHM03180.1"/>
    <property type="molecule type" value="Genomic_DNA"/>
</dbReference>
<feature type="transmembrane region" description="Helical" evidence="6">
    <location>
        <begin position="56"/>
        <end position="78"/>
    </location>
</feature>
<dbReference type="eggNOG" id="COG4177">
    <property type="taxonomic scope" value="Bacteria"/>
</dbReference>
<sequence length="358" mass="39563">MFYREAGDFKTSYTADNQTFPIKFDRWGYYLALIVGLGVVPFLVNDYWANAILLPFLIYAIAAIGLNILTGYCGQVSLGTGGFMAVGAYTSYKLMTAFPWMDMVTVTLLSGVMTAIVGVMFGLPSLRIKGFYLAVATLAAQFFLVWVFNKVPWFYNYSASGQINAPERFMFGQPVTGPNAEAWVNYVFCFLFLFVLAWVARNLTRGSLGRQWMAIRDMDIAAEIIGVNPLRAKLSAFAVSSFYVGISGALLFTVYLGAVEVGEAYGIQKSFLVLFMIIIGGLGSMFGSFAGAAFMVLLPVVLKLLLVDTLGFDTAISAHFQFVIVGGLIMFFLIVEPHGLARLWALMKEKLRLWPFPH</sequence>
<dbReference type="InterPro" id="IPR043428">
    <property type="entry name" value="LivM-like"/>
</dbReference>
<dbReference type="HOGENOM" id="CLU_031365_2_1_5"/>
<dbReference type="InterPro" id="IPR001851">
    <property type="entry name" value="ABC_transp_permease"/>
</dbReference>
<feature type="transmembrane region" description="Helical" evidence="6">
    <location>
        <begin position="318"/>
        <end position="335"/>
    </location>
</feature>
<dbReference type="PATRIC" id="fig|1294273.3.peg.744"/>